<evidence type="ECO:0000259" key="1">
    <source>
        <dbReference type="Pfam" id="PF01425"/>
    </source>
</evidence>
<comment type="caution">
    <text evidence="2">The sequence shown here is derived from an EMBL/GenBank/DDBJ whole genome shotgun (WGS) entry which is preliminary data.</text>
</comment>
<keyword evidence="2" id="KW-0436">Ligase</keyword>
<dbReference type="PANTHER" id="PTHR11895">
    <property type="entry name" value="TRANSAMIDASE"/>
    <property type="match status" value="1"/>
</dbReference>
<dbReference type="AlphaFoldDB" id="A0A0A0HLE4"/>
<feature type="domain" description="Amidase" evidence="1">
    <location>
        <begin position="19"/>
        <end position="405"/>
    </location>
</feature>
<dbReference type="GO" id="GO:0050566">
    <property type="term" value="F:asparaginyl-tRNA synthase (glutamine-hydrolyzing) activity"/>
    <property type="evidence" value="ECO:0007669"/>
    <property type="project" value="UniProtKB-EC"/>
</dbReference>
<dbReference type="Gene3D" id="3.90.1300.10">
    <property type="entry name" value="Amidase signature (AS) domain"/>
    <property type="match status" value="1"/>
</dbReference>
<dbReference type="PATRIC" id="fig|1288298.3.peg.1720"/>
<sequence>MRSVLDSTVDALRRAGREGEVFLSLLPDRARAEARQSDDRTERLGPLDGSTVSWKDMIAIKGVTTRAGSVHRHAEAPAFADAEVVERARKAGLVSIGVTNQSELAFSGIGYNPHYGTPMTEGRVPGGSSSGAAASVARGITRLAVGTDTAGSCRVPAAFQGVVGFRPTRGRYPMSGVMPLAPSYDTVGSFARTVADIMELDAILSGDAASANAVGRLSVAIGVLEGGGVAAPVFQRCKEAVTALEQAGFLMERTRQSPLDEALALIRAGGWPGAMEAVETYGHLLETENAHHLDPFIAARLRASACLAPDKIARVKQGARALRETVRTSDTIYLLPTVAIEAPQLAPLLEDPETFAATNTAALRLTMPASLLDLPAISLPAGKTDSGCWVGLQLVGPPNSDRTLLATAAMVETLLKRKEPLT</sequence>
<proteinExistence type="predicted"/>
<dbReference type="OrthoDB" id="9777859at2"/>
<dbReference type="Proteomes" id="UP000030021">
    <property type="component" value="Unassembled WGS sequence"/>
</dbReference>
<protein>
    <submittedName>
        <fullName evidence="2">Asp-tRNAAsn/Glu-tRNAGln amidotransferase A subunit</fullName>
        <ecNumber evidence="2">6.3.5.6</ecNumber>
        <ecNumber evidence="2">6.3.5.7</ecNumber>
    </submittedName>
</protein>
<dbReference type="EMBL" id="AONH01000010">
    <property type="protein sequence ID" value="KGM88015.1"/>
    <property type="molecule type" value="Genomic_DNA"/>
</dbReference>
<dbReference type="HOGENOM" id="CLU_009600_0_3_5"/>
<accession>A0A0A0HLE4</accession>
<dbReference type="GO" id="GO:0016740">
    <property type="term" value="F:transferase activity"/>
    <property type="evidence" value="ECO:0007669"/>
    <property type="project" value="UniProtKB-KW"/>
</dbReference>
<evidence type="ECO:0000313" key="2">
    <source>
        <dbReference type="EMBL" id="KGM88015.1"/>
    </source>
</evidence>
<dbReference type="InterPro" id="IPR036928">
    <property type="entry name" value="AS_sf"/>
</dbReference>
<evidence type="ECO:0000313" key="3">
    <source>
        <dbReference type="Proteomes" id="UP000030021"/>
    </source>
</evidence>
<dbReference type="PANTHER" id="PTHR11895:SF176">
    <property type="entry name" value="AMIDASE AMID-RELATED"/>
    <property type="match status" value="1"/>
</dbReference>
<dbReference type="InterPro" id="IPR023631">
    <property type="entry name" value="Amidase_dom"/>
</dbReference>
<dbReference type="Pfam" id="PF01425">
    <property type="entry name" value="Amidase"/>
    <property type="match status" value="1"/>
</dbReference>
<keyword evidence="2" id="KW-0808">Transferase</keyword>
<name>A0A0A0HLE4_9RHOB</name>
<dbReference type="RefSeq" id="WP_037272163.1">
    <property type="nucleotide sequence ID" value="NZ_KN293979.1"/>
</dbReference>
<reference evidence="2 3" key="1">
    <citation type="submission" date="2013-01" db="EMBL/GenBank/DDBJ databases">
        <authorList>
            <person name="Fiebig A."/>
            <person name="Goeker M."/>
            <person name="Klenk H.-P.P."/>
        </authorList>
    </citation>
    <scope>NUCLEOTIDE SEQUENCE [LARGE SCALE GENOMIC DNA]</scope>
    <source>
        <strain evidence="2 3">DSM 17069</strain>
    </source>
</reference>
<organism evidence="2 3">
    <name type="scientific">Roseovarius mucosus DSM 17069</name>
    <dbReference type="NCBI Taxonomy" id="1288298"/>
    <lineage>
        <taxon>Bacteria</taxon>
        <taxon>Pseudomonadati</taxon>
        <taxon>Pseudomonadota</taxon>
        <taxon>Alphaproteobacteria</taxon>
        <taxon>Rhodobacterales</taxon>
        <taxon>Roseobacteraceae</taxon>
        <taxon>Roseovarius</taxon>
    </lineage>
</organism>
<dbReference type="EC" id="6.3.5.6" evidence="2"/>
<dbReference type="InterPro" id="IPR000120">
    <property type="entry name" value="Amidase"/>
</dbReference>
<dbReference type="SUPFAM" id="SSF75304">
    <property type="entry name" value="Amidase signature (AS) enzymes"/>
    <property type="match status" value="1"/>
</dbReference>
<dbReference type="GO" id="GO:0050567">
    <property type="term" value="F:glutaminyl-tRNA synthase (glutamine-hydrolyzing) activity"/>
    <property type="evidence" value="ECO:0007669"/>
    <property type="project" value="UniProtKB-EC"/>
</dbReference>
<gene>
    <name evidence="2" type="ORF">rosmuc_01708</name>
</gene>
<dbReference type="EC" id="6.3.5.7" evidence="2"/>
<dbReference type="eggNOG" id="COG0154">
    <property type="taxonomic scope" value="Bacteria"/>
</dbReference>